<dbReference type="GO" id="GO:0016020">
    <property type="term" value="C:membrane"/>
    <property type="evidence" value="ECO:0007669"/>
    <property type="project" value="UniProtKB-UniRule"/>
</dbReference>
<feature type="domain" description="OmpA-like" evidence="3">
    <location>
        <begin position="247"/>
        <end position="384"/>
    </location>
</feature>
<evidence type="ECO:0000313" key="4">
    <source>
        <dbReference type="EMBL" id="GCC52789.1"/>
    </source>
</evidence>
<gene>
    <name evidence="4" type="ORF">SanaruYs_30280</name>
</gene>
<dbReference type="CDD" id="cd07185">
    <property type="entry name" value="OmpA_C-like"/>
    <property type="match status" value="1"/>
</dbReference>
<dbReference type="AlphaFoldDB" id="A0A401UD38"/>
<comment type="caution">
    <text evidence="4">The sequence shown here is derived from an EMBL/GenBank/DDBJ whole genome shotgun (WGS) entry which is preliminary data.</text>
</comment>
<keyword evidence="5" id="KW-1185">Reference proteome</keyword>
<dbReference type="OrthoDB" id="974928at2"/>
<dbReference type="RefSeq" id="WP_127123431.1">
    <property type="nucleotide sequence ID" value="NZ_BHXQ01000005.1"/>
</dbReference>
<dbReference type="EMBL" id="BHXQ01000005">
    <property type="protein sequence ID" value="GCC52789.1"/>
    <property type="molecule type" value="Genomic_DNA"/>
</dbReference>
<reference evidence="4 5" key="1">
    <citation type="submission" date="2018-11" db="EMBL/GenBank/DDBJ databases">
        <title>Chryseotalea sanarue gen. nov., sp., nov., a member of the family Cytophagaceae, isolated from a brackish lake in Hamamatsu Japan.</title>
        <authorList>
            <person name="Maejima Y."/>
            <person name="Iino T."/>
            <person name="Muraguchi Y."/>
            <person name="Fukuda K."/>
            <person name="Ohkuma M."/>
            <person name="Moriuchi R."/>
            <person name="Dohra H."/>
            <person name="Kimbara K."/>
            <person name="Shintani M."/>
        </authorList>
    </citation>
    <scope>NUCLEOTIDE SEQUENCE [LARGE SCALE GENOMIC DNA]</scope>
    <source>
        <strain evidence="4 5">Ys</strain>
    </source>
</reference>
<evidence type="ECO:0000313" key="5">
    <source>
        <dbReference type="Proteomes" id="UP000288227"/>
    </source>
</evidence>
<keyword evidence="1" id="KW-0472">Membrane</keyword>
<protein>
    <recommendedName>
        <fullName evidence="3">OmpA-like domain-containing protein</fullName>
    </recommendedName>
</protein>
<evidence type="ECO:0000259" key="3">
    <source>
        <dbReference type="PROSITE" id="PS51123"/>
    </source>
</evidence>
<feature type="signal peptide" evidence="2">
    <location>
        <begin position="1"/>
        <end position="20"/>
    </location>
</feature>
<evidence type="ECO:0000256" key="1">
    <source>
        <dbReference type="PROSITE-ProRule" id="PRU00473"/>
    </source>
</evidence>
<dbReference type="Gene3D" id="3.30.1330.60">
    <property type="entry name" value="OmpA-like domain"/>
    <property type="match status" value="1"/>
</dbReference>
<sequence length="384" mass="43551">MPSRLVLPVILLFFQLTSFAQSDIPTLSQGHYVIIGAFAVQQNATAYKQVILNSEIAVNVGYVPSRNLYYVYLNMDLSIEACLEQVKITRQDPRFTDAWVKRIGDESKEPTNVAADTEIETETIVIEEEVIEEDVEEKIQFFANPSLEQTEVFLSLYNEANDRVVAGKVRVIDSERARLLTEVDGNTYLMLPDPKSKTGKITLLCEAFGYRKVQHEIDFNRPYTDSTATFIDDMGTSLIVKFPLVRYLKGEIHTLYNVYFYNDAAVFLPESRFELNELLVMMKENPSVRIRLHGHTNGSYHGKIIRVGPSQNFFSMTQDVKTGKGSSKELSESRAEVIRDYLAANGVDASRIEIKAWGGKKPLFDKHNANAKKNIRVEVEVLDL</sequence>
<dbReference type="SUPFAM" id="SSF103088">
    <property type="entry name" value="OmpA-like"/>
    <property type="match status" value="1"/>
</dbReference>
<organism evidence="4 5">
    <name type="scientific">Chryseotalea sanaruensis</name>
    <dbReference type="NCBI Taxonomy" id="2482724"/>
    <lineage>
        <taxon>Bacteria</taxon>
        <taxon>Pseudomonadati</taxon>
        <taxon>Bacteroidota</taxon>
        <taxon>Cytophagia</taxon>
        <taxon>Cytophagales</taxon>
        <taxon>Chryseotaleaceae</taxon>
        <taxon>Chryseotalea</taxon>
    </lineage>
</organism>
<dbReference type="Proteomes" id="UP000288227">
    <property type="component" value="Unassembled WGS sequence"/>
</dbReference>
<feature type="chain" id="PRO_5019030598" description="OmpA-like domain-containing protein" evidence="2">
    <location>
        <begin position="21"/>
        <end position="384"/>
    </location>
</feature>
<dbReference type="InterPro" id="IPR036737">
    <property type="entry name" value="OmpA-like_sf"/>
</dbReference>
<accession>A0A401UD38</accession>
<keyword evidence="2" id="KW-0732">Signal</keyword>
<dbReference type="PROSITE" id="PS51123">
    <property type="entry name" value="OMPA_2"/>
    <property type="match status" value="1"/>
</dbReference>
<dbReference type="InterPro" id="IPR006665">
    <property type="entry name" value="OmpA-like"/>
</dbReference>
<evidence type="ECO:0000256" key="2">
    <source>
        <dbReference type="SAM" id="SignalP"/>
    </source>
</evidence>
<dbReference type="Pfam" id="PF00691">
    <property type="entry name" value="OmpA"/>
    <property type="match status" value="1"/>
</dbReference>
<proteinExistence type="predicted"/>
<name>A0A401UD38_9BACT</name>